<keyword evidence="9" id="KW-0136">Cellulose degradation</keyword>
<keyword evidence="10" id="KW-0325">Glycoprotein</keyword>
<dbReference type="Gene3D" id="3.20.20.300">
    <property type="entry name" value="Glycoside hydrolase, family 3, N-terminal domain"/>
    <property type="match status" value="1"/>
</dbReference>
<dbReference type="InterPro" id="IPR017853">
    <property type="entry name" value="GH"/>
</dbReference>
<evidence type="ECO:0000256" key="11">
    <source>
        <dbReference type="ARBA" id="ARBA00023277"/>
    </source>
</evidence>
<evidence type="ECO:0000256" key="8">
    <source>
        <dbReference type="ARBA" id="ARBA00022801"/>
    </source>
</evidence>
<evidence type="ECO:0000313" key="20">
    <source>
        <dbReference type="Proteomes" id="UP000226192"/>
    </source>
</evidence>
<dbReference type="InterPro" id="IPR013783">
    <property type="entry name" value="Ig-like_fold"/>
</dbReference>
<evidence type="ECO:0000256" key="5">
    <source>
        <dbReference type="ARBA" id="ARBA00012744"/>
    </source>
</evidence>
<dbReference type="GO" id="GO:0030245">
    <property type="term" value="P:cellulose catabolic process"/>
    <property type="evidence" value="ECO:0007669"/>
    <property type="project" value="UniProtKB-KW"/>
</dbReference>
<evidence type="ECO:0000256" key="12">
    <source>
        <dbReference type="ARBA" id="ARBA00023295"/>
    </source>
</evidence>
<dbReference type="Pfam" id="PF00933">
    <property type="entry name" value="Glyco_hydro_3"/>
    <property type="match status" value="1"/>
</dbReference>
<comment type="caution">
    <text evidence="19">The sequence shown here is derived from an EMBL/GenBank/DDBJ whole genome shotgun (WGS) entry which is preliminary data.</text>
</comment>
<dbReference type="PANTHER" id="PTHR42715">
    <property type="entry name" value="BETA-GLUCOSIDASE"/>
    <property type="match status" value="1"/>
</dbReference>
<dbReference type="PANTHER" id="PTHR42715:SF5">
    <property type="entry name" value="BETA-GLUCOSIDASE M-RELATED"/>
    <property type="match status" value="1"/>
</dbReference>
<reference evidence="19 20" key="1">
    <citation type="submission" date="2017-06" db="EMBL/GenBank/DDBJ databases">
        <title>Ant-infecting Ophiocordyceps genomes reveal a high diversity of potential behavioral manipulation genes and a possible major role for enterotoxins.</title>
        <authorList>
            <person name="De Bekker C."/>
            <person name="Evans H.C."/>
            <person name="Brachmann A."/>
            <person name="Hughes D.P."/>
        </authorList>
    </citation>
    <scope>NUCLEOTIDE SEQUENCE [LARGE SCALE GENOMIC DNA]</scope>
    <source>
        <strain evidence="19 20">Map64</strain>
    </source>
</reference>
<dbReference type="Pfam" id="PF14310">
    <property type="entry name" value="Fn3-like"/>
    <property type="match status" value="1"/>
</dbReference>
<dbReference type="Gene3D" id="3.40.50.1700">
    <property type="entry name" value="Glycoside hydrolase family 3 C-terminal domain"/>
    <property type="match status" value="1"/>
</dbReference>
<dbReference type="Gene3D" id="2.60.40.10">
    <property type="entry name" value="Immunoglobulins"/>
    <property type="match status" value="1"/>
</dbReference>
<dbReference type="GO" id="GO:0008422">
    <property type="term" value="F:beta-glucosidase activity"/>
    <property type="evidence" value="ECO:0007669"/>
    <property type="project" value="UniProtKB-EC"/>
</dbReference>
<dbReference type="InterPro" id="IPR001764">
    <property type="entry name" value="Glyco_hydro_3_N"/>
</dbReference>
<feature type="domain" description="Fibronectin type III-like" evidence="18">
    <location>
        <begin position="576"/>
        <end position="642"/>
    </location>
</feature>
<dbReference type="InterPro" id="IPR026891">
    <property type="entry name" value="Fn3-like"/>
</dbReference>
<evidence type="ECO:0000256" key="16">
    <source>
        <dbReference type="ARBA" id="ARBA00083231"/>
    </source>
</evidence>
<evidence type="ECO:0000256" key="10">
    <source>
        <dbReference type="ARBA" id="ARBA00023180"/>
    </source>
</evidence>
<sequence>MGAEYRKKGVNVQLGPVIGPLGRLVRGGRNWEGFSPDAYLAGVLGGASVEGIQSQGVQACVKHFIANEQETYRIASEENWSVSSNLDDATMHEAYLWPFSNVVKAGASTIMCSYQRINNSFACSNSKVLNGLLKSELGFQGFVVTDWSAAFAGVAAAPAGLDMAMPDGTQIMRGQSWGPFLVEAVRNGSVAEARIDDMVTRILTPWFHLNQDSIFPHPGFGKLSSVTTPHPRIDARDPLSRPILFQGAVEGHVLVKNTKSTLPLTSPRLLSLYGYSAKSPDFFGPLTGFEAKGWLYGTEPINFAEFYANVFTLSKNYTRSPIGLNGTMIGAGGSGSVTPAVFTSPFESLKARAARDDVAIFYDFVSAEPAVDPVSDACIVFGNAWSSEGYDRPGLSDEYTDSLILAVASQCEKTIVVLHNAGIRLADPFITHPNVTAVIYAHLPGRDSGDALVSILYGESNPSGKLPYTIAKTSSDYGTLLNPDDANVEFPQSDFVEGIYLDYKHFEKHNITPRFEFGFGLGYTSFSMSDLDIQSHGPLSAYPVGAVVSGGQADLWDAVARVTLKVGNSGPVAGAEVVQLYVYMPGEPAKQLRGFEKVMLQPGEVQSVSMELMRRDLSRWDTGAQKWRLDCGSFGVLVGNSSLNLPLQGSVEVWRDEC</sequence>
<keyword evidence="13" id="KW-0624">Polysaccharide degradation</keyword>
<name>A0A2C5X7Z9_9HYPO</name>
<comment type="similarity">
    <text evidence="4">Belongs to the glycosyl hydrolase 3 family.</text>
</comment>
<evidence type="ECO:0000256" key="3">
    <source>
        <dbReference type="ARBA" id="ARBA00004987"/>
    </source>
</evidence>
<keyword evidence="12" id="KW-0326">Glycosidase</keyword>
<dbReference type="Proteomes" id="UP000226192">
    <property type="component" value="Unassembled WGS sequence"/>
</dbReference>
<evidence type="ECO:0000256" key="2">
    <source>
        <dbReference type="ARBA" id="ARBA00004613"/>
    </source>
</evidence>
<dbReference type="EC" id="3.2.1.21" evidence="5"/>
<keyword evidence="11" id="KW-0119">Carbohydrate metabolism</keyword>
<keyword evidence="6" id="KW-0964">Secreted</keyword>
<evidence type="ECO:0000256" key="9">
    <source>
        <dbReference type="ARBA" id="ARBA00023001"/>
    </source>
</evidence>
<evidence type="ECO:0000256" key="7">
    <source>
        <dbReference type="ARBA" id="ARBA00022729"/>
    </source>
</evidence>
<keyword evidence="20" id="KW-1185">Reference proteome</keyword>
<dbReference type="InterPro" id="IPR050288">
    <property type="entry name" value="Cellulose_deg_GH3"/>
</dbReference>
<evidence type="ECO:0000256" key="15">
    <source>
        <dbReference type="ARBA" id="ARBA00078013"/>
    </source>
</evidence>
<evidence type="ECO:0000313" key="19">
    <source>
        <dbReference type="EMBL" id="PHH60459.1"/>
    </source>
</evidence>
<evidence type="ECO:0000256" key="4">
    <source>
        <dbReference type="ARBA" id="ARBA00005336"/>
    </source>
</evidence>
<dbReference type="SMART" id="SM01217">
    <property type="entry name" value="Fn3_like"/>
    <property type="match status" value="1"/>
</dbReference>
<accession>A0A2C5X7Z9</accession>
<dbReference type="InterPro" id="IPR036962">
    <property type="entry name" value="Glyco_hydro_3_N_sf"/>
</dbReference>
<evidence type="ECO:0000256" key="1">
    <source>
        <dbReference type="ARBA" id="ARBA00000448"/>
    </source>
</evidence>
<gene>
    <name evidence="19" type="ORF">CDD81_1634</name>
</gene>
<dbReference type="InterPro" id="IPR002772">
    <property type="entry name" value="Glyco_hydro_3_C"/>
</dbReference>
<evidence type="ECO:0000256" key="13">
    <source>
        <dbReference type="ARBA" id="ARBA00023326"/>
    </source>
</evidence>
<protein>
    <recommendedName>
        <fullName evidence="14">Beta-glucosidase cel3A</fullName>
        <ecNumber evidence="5">3.2.1.21</ecNumber>
    </recommendedName>
    <alternativeName>
        <fullName evidence="15">Beta-D-glucoside glucohydrolase cel3A</fullName>
    </alternativeName>
    <alternativeName>
        <fullName evidence="17">Cellobiase cel3A</fullName>
    </alternativeName>
    <alternativeName>
        <fullName evidence="16">Gentiobiase cel3A</fullName>
    </alternativeName>
</protein>
<dbReference type="EMBL" id="NJET01000145">
    <property type="protein sequence ID" value="PHH60459.1"/>
    <property type="molecule type" value="Genomic_DNA"/>
</dbReference>
<dbReference type="SUPFAM" id="SSF51445">
    <property type="entry name" value="(Trans)glycosidases"/>
    <property type="match status" value="1"/>
</dbReference>
<evidence type="ECO:0000256" key="6">
    <source>
        <dbReference type="ARBA" id="ARBA00022525"/>
    </source>
</evidence>
<comment type="catalytic activity">
    <reaction evidence="1">
        <text>Hydrolysis of terminal, non-reducing beta-D-glucosyl residues with release of beta-D-glucose.</text>
        <dbReference type="EC" id="3.2.1.21"/>
    </reaction>
</comment>
<dbReference type="InterPro" id="IPR036881">
    <property type="entry name" value="Glyco_hydro_3_C_sf"/>
</dbReference>
<dbReference type="SUPFAM" id="SSF52279">
    <property type="entry name" value="Beta-D-glucan exohydrolase, C-terminal domain"/>
    <property type="match status" value="1"/>
</dbReference>
<organism evidence="19 20">
    <name type="scientific">Ophiocordyceps australis</name>
    <dbReference type="NCBI Taxonomy" id="1399860"/>
    <lineage>
        <taxon>Eukaryota</taxon>
        <taxon>Fungi</taxon>
        <taxon>Dikarya</taxon>
        <taxon>Ascomycota</taxon>
        <taxon>Pezizomycotina</taxon>
        <taxon>Sordariomycetes</taxon>
        <taxon>Hypocreomycetidae</taxon>
        <taxon>Hypocreales</taxon>
        <taxon>Ophiocordycipitaceae</taxon>
        <taxon>Ophiocordyceps</taxon>
    </lineage>
</organism>
<dbReference type="PRINTS" id="PR00133">
    <property type="entry name" value="GLHYDRLASE3"/>
</dbReference>
<dbReference type="GO" id="GO:0005576">
    <property type="term" value="C:extracellular region"/>
    <property type="evidence" value="ECO:0007669"/>
    <property type="project" value="UniProtKB-SubCell"/>
</dbReference>
<comment type="pathway">
    <text evidence="3">Glycan metabolism; cellulose degradation.</text>
</comment>
<evidence type="ECO:0000256" key="14">
    <source>
        <dbReference type="ARBA" id="ARBA00070030"/>
    </source>
</evidence>
<comment type="subcellular location">
    <subcellularLocation>
        <location evidence="2">Secreted</location>
    </subcellularLocation>
</comment>
<dbReference type="OrthoDB" id="416222at2759"/>
<dbReference type="FunFam" id="3.20.20.300:FF:000002">
    <property type="entry name" value="Probable beta-glucosidase"/>
    <property type="match status" value="1"/>
</dbReference>
<evidence type="ECO:0000259" key="18">
    <source>
        <dbReference type="SMART" id="SM01217"/>
    </source>
</evidence>
<evidence type="ECO:0000256" key="17">
    <source>
        <dbReference type="ARBA" id="ARBA00083611"/>
    </source>
</evidence>
<keyword evidence="7" id="KW-0732">Signal</keyword>
<dbReference type="AlphaFoldDB" id="A0A2C5X7Z9"/>
<dbReference type="STRING" id="1399860.A0A2C5X7Z9"/>
<keyword evidence="8" id="KW-0378">Hydrolase</keyword>
<proteinExistence type="inferred from homology"/>
<dbReference type="Pfam" id="PF01915">
    <property type="entry name" value="Glyco_hydro_3_C"/>
    <property type="match status" value="1"/>
</dbReference>